<proteinExistence type="predicted"/>
<dbReference type="CDD" id="cd04622">
    <property type="entry name" value="CBS_pair_HRP1_like"/>
    <property type="match status" value="1"/>
</dbReference>
<dbReference type="InterPro" id="IPR046342">
    <property type="entry name" value="CBS_dom_sf"/>
</dbReference>
<evidence type="ECO:0000256" key="2">
    <source>
        <dbReference type="PROSITE-ProRule" id="PRU00703"/>
    </source>
</evidence>
<dbReference type="Proteomes" id="UP001165427">
    <property type="component" value="Unassembled WGS sequence"/>
</dbReference>
<evidence type="ECO:0000313" key="4">
    <source>
        <dbReference type="EMBL" id="MCJ8499027.1"/>
    </source>
</evidence>
<comment type="caution">
    <text evidence="4">The sequence shown here is derived from an EMBL/GenBank/DDBJ whole genome shotgun (WGS) entry which is preliminary data.</text>
</comment>
<organism evidence="4 5">
    <name type="scientific">Desulfatitalea alkaliphila</name>
    <dbReference type="NCBI Taxonomy" id="2929485"/>
    <lineage>
        <taxon>Bacteria</taxon>
        <taxon>Pseudomonadati</taxon>
        <taxon>Thermodesulfobacteriota</taxon>
        <taxon>Desulfobacteria</taxon>
        <taxon>Desulfobacterales</taxon>
        <taxon>Desulfosarcinaceae</taxon>
        <taxon>Desulfatitalea</taxon>
    </lineage>
</organism>
<dbReference type="PANTHER" id="PTHR43080">
    <property type="entry name" value="CBS DOMAIN-CONTAINING PROTEIN CBSX3, MITOCHONDRIAL"/>
    <property type="match status" value="1"/>
</dbReference>
<dbReference type="EMBL" id="JALJRB010000001">
    <property type="protein sequence ID" value="MCJ8499027.1"/>
    <property type="molecule type" value="Genomic_DNA"/>
</dbReference>
<dbReference type="SUPFAM" id="SSF54631">
    <property type="entry name" value="CBS-domain pair"/>
    <property type="match status" value="1"/>
</dbReference>
<feature type="domain" description="CBS" evidence="3">
    <location>
        <begin position="7"/>
        <end position="63"/>
    </location>
</feature>
<dbReference type="InterPro" id="IPR000644">
    <property type="entry name" value="CBS_dom"/>
</dbReference>
<dbReference type="SMART" id="SM00116">
    <property type="entry name" value="CBS"/>
    <property type="match status" value="2"/>
</dbReference>
<protein>
    <submittedName>
        <fullName evidence="4">CBS domain-containing protein</fullName>
    </submittedName>
</protein>
<evidence type="ECO:0000313" key="5">
    <source>
        <dbReference type="Proteomes" id="UP001165427"/>
    </source>
</evidence>
<evidence type="ECO:0000256" key="1">
    <source>
        <dbReference type="ARBA" id="ARBA00023122"/>
    </source>
</evidence>
<dbReference type="InterPro" id="IPR051257">
    <property type="entry name" value="Diverse_CBS-Domain"/>
</dbReference>
<accession>A0AA41QZ05</accession>
<evidence type="ECO:0000259" key="3">
    <source>
        <dbReference type="PROSITE" id="PS51371"/>
    </source>
</evidence>
<keyword evidence="1 2" id="KW-0129">CBS domain</keyword>
<dbReference type="PROSITE" id="PS51371">
    <property type="entry name" value="CBS"/>
    <property type="match status" value="2"/>
</dbReference>
<dbReference type="RefSeq" id="WP_246902067.1">
    <property type="nucleotide sequence ID" value="NZ_JALJRB010000001.1"/>
</dbReference>
<name>A0AA41QZ05_9BACT</name>
<sequence length="136" mass="14690">MKVKEVMSSEVAVIQSNSTIQEAAERMKDLNVGDLPVVVNDEAVGFITDRDITVRAVALGLDTQATSVVNAMTEGILACNEEDDVQNAVKTMADKNVRRMAVVNDKQQLIGIISLNDLAAHADDHMAKEVLKALAR</sequence>
<reference evidence="4" key="1">
    <citation type="submission" date="2022-04" db="EMBL/GenBank/DDBJ databases">
        <title>Desulfatitalea alkaliphila sp. nov., a novel anaerobic sulfate-reducing bacterium isolated from terrestrial mud volcano, Taman Peninsula, Russia.</title>
        <authorList>
            <person name="Khomyakova M.A."/>
            <person name="Merkel A.Y."/>
            <person name="Slobodkin A.I."/>
        </authorList>
    </citation>
    <scope>NUCLEOTIDE SEQUENCE</scope>
    <source>
        <strain evidence="4">M08but</strain>
    </source>
</reference>
<dbReference type="PANTHER" id="PTHR43080:SF2">
    <property type="entry name" value="CBS DOMAIN-CONTAINING PROTEIN"/>
    <property type="match status" value="1"/>
</dbReference>
<dbReference type="AlphaFoldDB" id="A0AA41QZ05"/>
<dbReference type="Pfam" id="PF00571">
    <property type="entry name" value="CBS"/>
    <property type="match status" value="2"/>
</dbReference>
<feature type="domain" description="CBS" evidence="3">
    <location>
        <begin position="72"/>
        <end position="129"/>
    </location>
</feature>
<keyword evidence="5" id="KW-1185">Reference proteome</keyword>
<gene>
    <name evidence="4" type="ORF">MRX98_00460</name>
</gene>
<dbReference type="Gene3D" id="3.10.580.10">
    <property type="entry name" value="CBS-domain"/>
    <property type="match status" value="1"/>
</dbReference>